<dbReference type="SUPFAM" id="SSF53756">
    <property type="entry name" value="UDP-Glycosyltransferase/glycogen phosphorylase"/>
    <property type="match status" value="1"/>
</dbReference>
<dbReference type="Gene3D" id="3.40.50.2000">
    <property type="entry name" value="Glycogen Phosphorylase B"/>
    <property type="match status" value="1"/>
</dbReference>
<dbReference type="EMBL" id="CM016552">
    <property type="protein sequence ID" value="TKW39862.1"/>
    <property type="molecule type" value="Genomic_DNA"/>
</dbReference>
<sequence length="307" mass="32892">MAAPAKPHLAFFPFPTQGHVTPAFQLATLLHHRHGFDVTFVHTEHNLRRLLRARGPPDALAGPPPGIRFVSVPDGLAPSDSDEDAAQDMAALHLSLPSMAPHFKELVLSSSELPAASCCLLVSDVDHILRAAEAIGMPRVTFWITAMQQGQRLVAEGLVPLKDAEQLRNGYMDSTVVDWVPGLPKGPRACASKTSRASSTPRIPTTPCSPWSCAPSWSATAPSRPPSCSTPSRSWRARPAAPCRTSCRRSTPSGRCRFSSGKPPTAPAVIIRPSTRRAPAFPRRTARAWTGSTASVPIRWCSPASGA</sequence>
<protein>
    <submittedName>
        <fullName evidence="3">Uncharacterized protein</fullName>
    </submittedName>
</protein>
<organism evidence="3 4">
    <name type="scientific">Setaria viridis</name>
    <name type="common">Green bristlegrass</name>
    <name type="synonym">Setaria italica subsp. viridis</name>
    <dbReference type="NCBI Taxonomy" id="4556"/>
    <lineage>
        <taxon>Eukaryota</taxon>
        <taxon>Viridiplantae</taxon>
        <taxon>Streptophyta</taxon>
        <taxon>Embryophyta</taxon>
        <taxon>Tracheophyta</taxon>
        <taxon>Spermatophyta</taxon>
        <taxon>Magnoliopsida</taxon>
        <taxon>Liliopsida</taxon>
        <taxon>Poales</taxon>
        <taxon>Poaceae</taxon>
        <taxon>PACMAD clade</taxon>
        <taxon>Panicoideae</taxon>
        <taxon>Panicodae</taxon>
        <taxon>Paniceae</taxon>
        <taxon>Cenchrinae</taxon>
        <taxon>Setaria</taxon>
    </lineage>
</organism>
<evidence type="ECO:0000313" key="4">
    <source>
        <dbReference type="Proteomes" id="UP000298652"/>
    </source>
</evidence>
<gene>
    <name evidence="3" type="ORF">SEVIR_1G207701v2</name>
</gene>
<dbReference type="PANTHER" id="PTHR11926:SF1498">
    <property type="entry name" value="GLYCOSYLTRANSFERASE"/>
    <property type="match status" value="1"/>
</dbReference>
<evidence type="ECO:0000313" key="3">
    <source>
        <dbReference type="EMBL" id="TKW39862.1"/>
    </source>
</evidence>
<reference evidence="3" key="1">
    <citation type="submission" date="2019-03" db="EMBL/GenBank/DDBJ databases">
        <title>WGS assembly of Setaria viridis.</title>
        <authorList>
            <person name="Huang P."/>
            <person name="Jenkins J."/>
            <person name="Grimwood J."/>
            <person name="Barry K."/>
            <person name="Healey A."/>
            <person name="Mamidi S."/>
            <person name="Sreedasyam A."/>
            <person name="Shu S."/>
            <person name="Feldman M."/>
            <person name="Wu J."/>
            <person name="Yu Y."/>
            <person name="Chen C."/>
            <person name="Johnson J."/>
            <person name="Rokhsar D."/>
            <person name="Baxter I."/>
            <person name="Schmutz J."/>
            <person name="Brutnell T."/>
            <person name="Kellogg E."/>
        </authorList>
    </citation>
    <scope>NUCLEOTIDE SEQUENCE [LARGE SCALE GENOMIC DNA]</scope>
</reference>
<dbReference type="Gramene" id="TKW39862">
    <property type="protein sequence ID" value="TKW39862"/>
    <property type="gene ID" value="SEVIR_1G207701v2"/>
</dbReference>
<dbReference type="GO" id="GO:0080044">
    <property type="term" value="F:quercetin 7-O-glucosyltransferase activity"/>
    <property type="evidence" value="ECO:0007669"/>
    <property type="project" value="TreeGrafter"/>
</dbReference>
<dbReference type="Proteomes" id="UP000298652">
    <property type="component" value="Chromosome 1"/>
</dbReference>
<proteinExistence type="inferred from homology"/>
<evidence type="ECO:0000256" key="1">
    <source>
        <dbReference type="ARBA" id="ARBA00009995"/>
    </source>
</evidence>
<feature type="compositionally biased region" description="Low complexity" evidence="2">
    <location>
        <begin position="218"/>
        <end position="234"/>
    </location>
</feature>
<feature type="region of interest" description="Disordered" evidence="2">
    <location>
        <begin position="248"/>
        <end position="268"/>
    </location>
</feature>
<feature type="region of interest" description="Disordered" evidence="2">
    <location>
        <begin position="218"/>
        <end position="237"/>
    </location>
</feature>
<dbReference type="GO" id="GO:0080043">
    <property type="term" value="F:quercetin 3-O-glucosyltransferase activity"/>
    <property type="evidence" value="ECO:0007669"/>
    <property type="project" value="TreeGrafter"/>
</dbReference>
<evidence type="ECO:0000256" key="2">
    <source>
        <dbReference type="SAM" id="MobiDB-lite"/>
    </source>
</evidence>
<dbReference type="PANTHER" id="PTHR11926">
    <property type="entry name" value="GLUCOSYL/GLUCURONOSYL TRANSFERASES"/>
    <property type="match status" value="1"/>
</dbReference>
<accession>A0A4U6WBN3</accession>
<keyword evidence="4" id="KW-1185">Reference proteome</keyword>
<dbReference type="AlphaFoldDB" id="A0A4U6WBN3"/>
<comment type="similarity">
    <text evidence="1">Belongs to the UDP-glycosyltransferase family.</text>
</comment>
<name>A0A4U6WBN3_SETVI</name>